<gene>
    <name evidence="1" type="ORF">QYM36_013128</name>
</gene>
<evidence type="ECO:0000313" key="1">
    <source>
        <dbReference type="EMBL" id="KAK2709354.1"/>
    </source>
</evidence>
<dbReference type="InterPro" id="IPR043128">
    <property type="entry name" value="Rev_trsase/Diguanyl_cyclase"/>
</dbReference>
<comment type="caution">
    <text evidence="1">The sequence shown here is derived from an EMBL/GenBank/DDBJ whole genome shotgun (WGS) entry which is preliminary data.</text>
</comment>
<accession>A0AA88HFI1</accession>
<sequence>MPFCLLSVHNEFQHCMEEAFEGLEGIAIIIDNILQCGSNQEENDRRLKVVMERALKIGIKFNKDKCSFSARSLCYFGHIIGKDGMKPDPEKLRAIKEMSIPQQTRYRNMTSN</sequence>
<evidence type="ECO:0008006" key="3">
    <source>
        <dbReference type="Google" id="ProtNLM"/>
    </source>
</evidence>
<protein>
    <recommendedName>
        <fullName evidence="3">Reverse transcriptase domain-containing protein</fullName>
    </recommendedName>
</protein>
<proteinExistence type="predicted"/>
<name>A0AA88HFI1_ARTSF</name>
<reference evidence="1" key="1">
    <citation type="submission" date="2023-07" db="EMBL/GenBank/DDBJ databases">
        <title>Chromosome-level genome assembly of Artemia franciscana.</title>
        <authorList>
            <person name="Jo E."/>
        </authorList>
    </citation>
    <scope>NUCLEOTIDE SEQUENCE</scope>
    <source>
        <tissue evidence="1">Whole body</tissue>
    </source>
</reference>
<dbReference type="GO" id="GO:0071897">
    <property type="term" value="P:DNA biosynthetic process"/>
    <property type="evidence" value="ECO:0007669"/>
    <property type="project" value="UniProtKB-ARBA"/>
</dbReference>
<dbReference type="Gene3D" id="3.30.70.270">
    <property type="match status" value="1"/>
</dbReference>
<dbReference type="Proteomes" id="UP001187531">
    <property type="component" value="Unassembled WGS sequence"/>
</dbReference>
<dbReference type="InterPro" id="IPR050951">
    <property type="entry name" value="Retrovirus_Pol_polyprotein"/>
</dbReference>
<dbReference type="EMBL" id="JAVRJZ010000017">
    <property type="protein sequence ID" value="KAK2709354.1"/>
    <property type="molecule type" value="Genomic_DNA"/>
</dbReference>
<evidence type="ECO:0000313" key="2">
    <source>
        <dbReference type="Proteomes" id="UP001187531"/>
    </source>
</evidence>
<keyword evidence="2" id="KW-1185">Reference proteome</keyword>
<dbReference type="PANTHER" id="PTHR37984">
    <property type="entry name" value="PROTEIN CBG26694"/>
    <property type="match status" value="1"/>
</dbReference>
<dbReference type="PANTHER" id="PTHR37984:SF9">
    <property type="entry name" value="INTEGRASE CATALYTIC DOMAIN-CONTAINING PROTEIN"/>
    <property type="match status" value="1"/>
</dbReference>
<dbReference type="InterPro" id="IPR043502">
    <property type="entry name" value="DNA/RNA_pol_sf"/>
</dbReference>
<dbReference type="SUPFAM" id="SSF56672">
    <property type="entry name" value="DNA/RNA polymerases"/>
    <property type="match status" value="1"/>
</dbReference>
<dbReference type="AlphaFoldDB" id="A0AA88HFI1"/>
<organism evidence="1 2">
    <name type="scientific">Artemia franciscana</name>
    <name type="common">Brine shrimp</name>
    <name type="synonym">Artemia sanfranciscana</name>
    <dbReference type="NCBI Taxonomy" id="6661"/>
    <lineage>
        <taxon>Eukaryota</taxon>
        <taxon>Metazoa</taxon>
        <taxon>Ecdysozoa</taxon>
        <taxon>Arthropoda</taxon>
        <taxon>Crustacea</taxon>
        <taxon>Branchiopoda</taxon>
        <taxon>Anostraca</taxon>
        <taxon>Artemiidae</taxon>
        <taxon>Artemia</taxon>
    </lineage>
</organism>